<comment type="caution">
    <text evidence="2">The sequence shown here is derived from an EMBL/GenBank/DDBJ whole genome shotgun (WGS) entry which is preliminary data.</text>
</comment>
<dbReference type="PROSITE" id="PS50092">
    <property type="entry name" value="TSP1"/>
    <property type="match status" value="1"/>
</dbReference>
<dbReference type="Pfam" id="PF00090">
    <property type="entry name" value="TSP_1"/>
    <property type="match status" value="1"/>
</dbReference>
<dbReference type="Proteomes" id="UP001177023">
    <property type="component" value="Unassembled WGS sequence"/>
</dbReference>
<feature type="compositionally biased region" description="Low complexity" evidence="1">
    <location>
        <begin position="330"/>
        <end position="339"/>
    </location>
</feature>
<keyword evidence="3" id="KW-1185">Reference proteome</keyword>
<reference evidence="2" key="1">
    <citation type="submission" date="2023-06" db="EMBL/GenBank/DDBJ databases">
        <authorList>
            <person name="Delattre M."/>
        </authorList>
    </citation>
    <scope>NUCLEOTIDE SEQUENCE</scope>
    <source>
        <strain evidence="2">AF72</strain>
    </source>
</reference>
<protein>
    <submittedName>
        <fullName evidence="2">Uncharacterized protein</fullName>
    </submittedName>
</protein>
<evidence type="ECO:0000256" key="1">
    <source>
        <dbReference type="SAM" id="MobiDB-lite"/>
    </source>
</evidence>
<accession>A0AA36FWD2</accession>
<gene>
    <name evidence="2" type="ORF">MSPICULIGERA_LOCUS7816</name>
</gene>
<evidence type="ECO:0000313" key="3">
    <source>
        <dbReference type="Proteomes" id="UP001177023"/>
    </source>
</evidence>
<sequence>MTATLPALLLLIGIVKSAPSPVHVQILTDPSKESLHLGPYDQTRFDLIESYNPLATAGVAKGVDFAKIQIPRRPRVKANGVRNILNTGSDDSDLLGNAVEQLETGENAPAAENGVVLGEYLEWGSWSACKDGERVRMRVCVSRRAARNIRCEGPSKESQACFSTDETNIPVMTDPWMIEREISGQKMKASGLAEIFEEAHIAFLWEILSCSILCSSKMKHLILAAAIIGSLQAATSRADVFEGETVRFVPAGNVFERESVMGNETITKCKKDESDGENCGKWVVKENGTLPIDEVGSETVWEGDELVISNVQLADAGTYHDPAGAKDPNGSSESASSEGSSEDGDEDKSNTIVTLIVHSGGDME</sequence>
<proteinExistence type="predicted"/>
<dbReference type="AlphaFoldDB" id="A0AA36FWD2"/>
<feature type="non-terminal residue" evidence="2">
    <location>
        <position position="364"/>
    </location>
</feature>
<dbReference type="Gene3D" id="2.20.100.10">
    <property type="entry name" value="Thrombospondin type-1 (TSP1) repeat"/>
    <property type="match status" value="1"/>
</dbReference>
<dbReference type="InterPro" id="IPR000884">
    <property type="entry name" value="TSP1_rpt"/>
</dbReference>
<dbReference type="InterPro" id="IPR036383">
    <property type="entry name" value="TSP1_rpt_sf"/>
</dbReference>
<dbReference type="SUPFAM" id="SSF82895">
    <property type="entry name" value="TSP-1 type 1 repeat"/>
    <property type="match status" value="1"/>
</dbReference>
<feature type="region of interest" description="Disordered" evidence="1">
    <location>
        <begin position="318"/>
        <end position="364"/>
    </location>
</feature>
<organism evidence="2 3">
    <name type="scientific">Mesorhabditis spiculigera</name>
    <dbReference type="NCBI Taxonomy" id="96644"/>
    <lineage>
        <taxon>Eukaryota</taxon>
        <taxon>Metazoa</taxon>
        <taxon>Ecdysozoa</taxon>
        <taxon>Nematoda</taxon>
        <taxon>Chromadorea</taxon>
        <taxon>Rhabditida</taxon>
        <taxon>Rhabditina</taxon>
        <taxon>Rhabditomorpha</taxon>
        <taxon>Rhabditoidea</taxon>
        <taxon>Rhabditidae</taxon>
        <taxon>Mesorhabditinae</taxon>
        <taxon>Mesorhabditis</taxon>
    </lineage>
</organism>
<name>A0AA36FWD2_9BILA</name>
<evidence type="ECO:0000313" key="2">
    <source>
        <dbReference type="EMBL" id="CAJ0569334.1"/>
    </source>
</evidence>
<dbReference type="EMBL" id="CATQJA010002011">
    <property type="protein sequence ID" value="CAJ0569334.1"/>
    <property type="molecule type" value="Genomic_DNA"/>
</dbReference>